<keyword evidence="5" id="KW-0547">Nucleotide-binding</keyword>
<evidence type="ECO:0000313" key="15">
    <source>
        <dbReference type="Proteomes" id="UP001165541"/>
    </source>
</evidence>
<feature type="signal peptide" evidence="11">
    <location>
        <begin position="1"/>
        <end position="30"/>
    </location>
</feature>
<evidence type="ECO:0000256" key="6">
    <source>
        <dbReference type="ARBA" id="ARBA00022777"/>
    </source>
</evidence>
<evidence type="ECO:0000259" key="13">
    <source>
        <dbReference type="Pfam" id="PF07730"/>
    </source>
</evidence>
<evidence type="ECO:0000256" key="5">
    <source>
        <dbReference type="ARBA" id="ARBA00022741"/>
    </source>
</evidence>
<accession>A0ABT0YK99</accession>
<proteinExistence type="predicted"/>
<feature type="chain" id="PRO_5046978831" description="histidine kinase" evidence="11">
    <location>
        <begin position="31"/>
        <end position="631"/>
    </location>
</feature>
<feature type="transmembrane region" description="Helical" evidence="10">
    <location>
        <begin position="206"/>
        <end position="225"/>
    </location>
</feature>
<keyword evidence="3" id="KW-0597">Phosphoprotein</keyword>
<keyword evidence="4" id="KW-0808">Transferase</keyword>
<keyword evidence="9" id="KW-0175">Coiled coil</keyword>
<keyword evidence="10" id="KW-0812">Transmembrane</keyword>
<dbReference type="EC" id="2.7.13.3" evidence="2"/>
<dbReference type="Gene3D" id="1.20.5.1930">
    <property type="match status" value="1"/>
</dbReference>
<evidence type="ECO:0000256" key="9">
    <source>
        <dbReference type="SAM" id="Coils"/>
    </source>
</evidence>
<feature type="domain" description="Histidine kinase/HSP90-like ATPase" evidence="12">
    <location>
        <begin position="522"/>
        <end position="616"/>
    </location>
</feature>
<comment type="caution">
    <text evidence="14">The sequence shown here is derived from an EMBL/GenBank/DDBJ whole genome shotgun (WGS) entry which is preliminary data.</text>
</comment>
<evidence type="ECO:0000259" key="12">
    <source>
        <dbReference type="Pfam" id="PF02518"/>
    </source>
</evidence>
<dbReference type="Pfam" id="PF02518">
    <property type="entry name" value="HATPase_c"/>
    <property type="match status" value="1"/>
</dbReference>
<protein>
    <recommendedName>
        <fullName evidence="2">histidine kinase</fullName>
        <ecNumber evidence="2">2.7.13.3</ecNumber>
    </recommendedName>
</protein>
<dbReference type="SUPFAM" id="SSF55874">
    <property type="entry name" value="ATPase domain of HSP90 chaperone/DNA topoisomerase II/histidine kinase"/>
    <property type="match status" value="1"/>
</dbReference>
<evidence type="ECO:0000313" key="14">
    <source>
        <dbReference type="EMBL" id="MCM5679165.1"/>
    </source>
</evidence>
<dbReference type="Gene3D" id="3.30.565.10">
    <property type="entry name" value="Histidine kinase-like ATPase, C-terminal domain"/>
    <property type="match status" value="1"/>
</dbReference>
<evidence type="ECO:0000256" key="1">
    <source>
        <dbReference type="ARBA" id="ARBA00000085"/>
    </source>
</evidence>
<feature type="transmembrane region" description="Helical" evidence="10">
    <location>
        <begin position="294"/>
        <end position="315"/>
    </location>
</feature>
<dbReference type="EMBL" id="JAMKFE010000003">
    <property type="protein sequence ID" value="MCM5679165.1"/>
    <property type="molecule type" value="Genomic_DNA"/>
</dbReference>
<keyword evidence="8" id="KW-0902">Two-component regulatory system</keyword>
<feature type="transmembrane region" description="Helical" evidence="10">
    <location>
        <begin position="179"/>
        <end position="199"/>
    </location>
</feature>
<comment type="catalytic activity">
    <reaction evidence="1">
        <text>ATP + protein L-histidine = ADP + protein N-phospho-L-histidine.</text>
        <dbReference type="EC" id="2.7.13.3"/>
    </reaction>
</comment>
<keyword evidence="7" id="KW-0067">ATP-binding</keyword>
<feature type="transmembrane region" description="Helical" evidence="10">
    <location>
        <begin position="237"/>
        <end position="258"/>
    </location>
</feature>
<keyword evidence="15" id="KW-1185">Reference proteome</keyword>
<dbReference type="Pfam" id="PF07730">
    <property type="entry name" value="HisKA_3"/>
    <property type="match status" value="1"/>
</dbReference>
<feature type="transmembrane region" description="Helical" evidence="10">
    <location>
        <begin position="322"/>
        <end position="342"/>
    </location>
</feature>
<name>A0ABT0YK99_9BURK</name>
<evidence type="ECO:0000256" key="10">
    <source>
        <dbReference type="SAM" id="Phobius"/>
    </source>
</evidence>
<keyword evidence="6 14" id="KW-0418">Kinase</keyword>
<dbReference type="InterPro" id="IPR050482">
    <property type="entry name" value="Sensor_HK_TwoCompSys"/>
</dbReference>
<dbReference type="Proteomes" id="UP001165541">
    <property type="component" value="Unassembled WGS sequence"/>
</dbReference>
<evidence type="ECO:0000256" key="11">
    <source>
        <dbReference type="SAM" id="SignalP"/>
    </source>
</evidence>
<dbReference type="CDD" id="cd16917">
    <property type="entry name" value="HATPase_UhpB-NarQ-NarX-like"/>
    <property type="match status" value="1"/>
</dbReference>
<dbReference type="InterPro" id="IPR003594">
    <property type="entry name" value="HATPase_dom"/>
</dbReference>
<dbReference type="GO" id="GO:0016301">
    <property type="term" value="F:kinase activity"/>
    <property type="evidence" value="ECO:0007669"/>
    <property type="project" value="UniProtKB-KW"/>
</dbReference>
<gene>
    <name evidence="14" type="ORF">M8A51_06430</name>
</gene>
<dbReference type="InterPro" id="IPR036890">
    <property type="entry name" value="HATPase_C_sf"/>
</dbReference>
<evidence type="ECO:0000256" key="7">
    <source>
        <dbReference type="ARBA" id="ARBA00022840"/>
    </source>
</evidence>
<dbReference type="PANTHER" id="PTHR24421:SF10">
    <property type="entry name" value="NITRATE_NITRITE SENSOR PROTEIN NARQ"/>
    <property type="match status" value="1"/>
</dbReference>
<dbReference type="PANTHER" id="PTHR24421">
    <property type="entry name" value="NITRATE/NITRITE SENSOR PROTEIN NARX-RELATED"/>
    <property type="match status" value="1"/>
</dbReference>
<keyword evidence="10" id="KW-1133">Transmembrane helix</keyword>
<feature type="coiled-coil region" evidence="9">
    <location>
        <begin position="371"/>
        <end position="405"/>
    </location>
</feature>
<organism evidence="14 15">
    <name type="scientific">Caldimonas mangrovi</name>
    <dbReference type="NCBI Taxonomy" id="2944811"/>
    <lineage>
        <taxon>Bacteria</taxon>
        <taxon>Pseudomonadati</taxon>
        <taxon>Pseudomonadota</taxon>
        <taxon>Betaproteobacteria</taxon>
        <taxon>Burkholderiales</taxon>
        <taxon>Sphaerotilaceae</taxon>
        <taxon>Caldimonas</taxon>
    </lineage>
</organism>
<keyword evidence="10" id="KW-0472">Membrane</keyword>
<reference evidence="14" key="1">
    <citation type="submission" date="2022-05" db="EMBL/GenBank/DDBJ databases">
        <title>Schlegelella sp. nov., isolated from mangrove soil.</title>
        <authorList>
            <person name="Liu Y."/>
            <person name="Ge X."/>
            <person name="Liu W."/>
        </authorList>
    </citation>
    <scope>NUCLEOTIDE SEQUENCE</scope>
    <source>
        <strain evidence="14">S2-27</strain>
    </source>
</reference>
<keyword evidence="11" id="KW-0732">Signal</keyword>
<evidence type="ECO:0000256" key="4">
    <source>
        <dbReference type="ARBA" id="ARBA00022679"/>
    </source>
</evidence>
<dbReference type="InterPro" id="IPR011712">
    <property type="entry name" value="Sig_transdc_His_kin_sub3_dim/P"/>
</dbReference>
<evidence type="ECO:0000256" key="8">
    <source>
        <dbReference type="ARBA" id="ARBA00023012"/>
    </source>
</evidence>
<feature type="transmembrane region" description="Helical" evidence="10">
    <location>
        <begin position="270"/>
        <end position="288"/>
    </location>
</feature>
<evidence type="ECO:0000256" key="2">
    <source>
        <dbReference type="ARBA" id="ARBA00012438"/>
    </source>
</evidence>
<dbReference type="RefSeq" id="WP_251777367.1">
    <property type="nucleotide sequence ID" value="NZ_JAMKFE010000003.1"/>
</dbReference>
<sequence>MIRLFGLGRLVAALVLAWVLALLAATSAGAAPVHVRSAWLIDLTEPGAIEHPVRLPDGWEHTAPRRNGRASYRLSVPDSALQVDRPSLFLRRAGNAFRVHFNGQSVLEVGGDTLPLPNYNNEPHLIRLPRTLLRASGNTLVIEVIGQPKREAGLSTVWVGNDSELEPLYEQAMTAQVRGSWFVISASLVMGMLALLLAWRTRLPMYGWFALANLVWAWRVSALNVHAPGIWAGPLHWAFELSYSVFVASISMSLLTVIQRDTPIARRLMAGFVGSALLLSLGNALFNLPLLRTAHLLLILVVTVSMAVFLAHYTVRERSRTGALLCFSAVVGAIFGARDWVVFRLQQDYDAYTWSRYAIFFLLFVMAWRLVEDYSSTLARLRDINRNLQDAVERKQNELQLAFESRREVERHQAASAERDRILREMHDGLGGRLVGAIALSQQLSPSADGIESPTLHQLRQALDDCLVELRLSLDSLEAEQCSIGEALAEMRFRVEPSLRAAGVRLVWNVDDEAVDAELRPGDTLQVLRIVREAFTNVIKHAQATVVWLTLARAGHRIELTVLDNGLLQRSTPGTRRLPAMPSGKRGLANMRQRAQHLGADIEIGPHPEGWSVRLSFSAPVPAAVSKQNAA</sequence>
<feature type="domain" description="Signal transduction histidine kinase subgroup 3 dimerisation and phosphoacceptor" evidence="13">
    <location>
        <begin position="418"/>
        <end position="478"/>
    </location>
</feature>
<feature type="transmembrane region" description="Helical" evidence="10">
    <location>
        <begin position="354"/>
        <end position="371"/>
    </location>
</feature>
<evidence type="ECO:0000256" key="3">
    <source>
        <dbReference type="ARBA" id="ARBA00022553"/>
    </source>
</evidence>